<protein>
    <submittedName>
        <fullName evidence="1">Uncharacterized protein</fullName>
    </submittedName>
</protein>
<name>A0AAV7SI26_PLEWA</name>
<evidence type="ECO:0000313" key="1">
    <source>
        <dbReference type="EMBL" id="KAJ1163728.1"/>
    </source>
</evidence>
<dbReference type="EMBL" id="JANPWB010000008">
    <property type="protein sequence ID" value="KAJ1163728.1"/>
    <property type="molecule type" value="Genomic_DNA"/>
</dbReference>
<sequence>MKRTGKEEGGEGIMAEYNVYKLALHRVFLMARTLRFTCATSSCSLVIFHNTRSKFRCICRKAAMSMTAAGVVWVPVEEVWALVGAMSVGGGAGGAVTGPGAVDIDGPAKVPANVGATWVVVVVMVAVVETEGPSWANALHTPEAYDHNALPCCGTPTPHPECGGNASPCAETPESG</sequence>
<reference evidence="1" key="1">
    <citation type="journal article" date="2022" name="bioRxiv">
        <title>Sequencing and chromosome-scale assembly of the giantPleurodeles waltlgenome.</title>
        <authorList>
            <person name="Brown T."/>
            <person name="Elewa A."/>
            <person name="Iarovenko S."/>
            <person name="Subramanian E."/>
            <person name="Araus A.J."/>
            <person name="Petzold A."/>
            <person name="Susuki M."/>
            <person name="Suzuki K.-i.T."/>
            <person name="Hayashi T."/>
            <person name="Toyoda A."/>
            <person name="Oliveira C."/>
            <person name="Osipova E."/>
            <person name="Leigh N.D."/>
            <person name="Simon A."/>
            <person name="Yun M.H."/>
        </authorList>
    </citation>
    <scope>NUCLEOTIDE SEQUENCE</scope>
    <source>
        <strain evidence="1">20211129_DDA</strain>
        <tissue evidence="1">Liver</tissue>
    </source>
</reference>
<gene>
    <name evidence="1" type="ORF">NDU88_004181</name>
</gene>
<dbReference type="AlphaFoldDB" id="A0AAV7SI26"/>
<evidence type="ECO:0000313" key="2">
    <source>
        <dbReference type="Proteomes" id="UP001066276"/>
    </source>
</evidence>
<proteinExistence type="predicted"/>
<dbReference type="Proteomes" id="UP001066276">
    <property type="component" value="Chromosome 4_2"/>
</dbReference>
<accession>A0AAV7SI26</accession>
<keyword evidence="2" id="KW-1185">Reference proteome</keyword>
<comment type="caution">
    <text evidence="1">The sequence shown here is derived from an EMBL/GenBank/DDBJ whole genome shotgun (WGS) entry which is preliminary data.</text>
</comment>
<organism evidence="1 2">
    <name type="scientific">Pleurodeles waltl</name>
    <name type="common">Iberian ribbed newt</name>
    <dbReference type="NCBI Taxonomy" id="8319"/>
    <lineage>
        <taxon>Eukaryota</taxon>
        <taxon>Metazoa</taxon>
        <taxon>Chordata</taxon>
        <taxon>Craniata</taxon>
        <taxon>Vertebrata</taxon>
        <taxon>Euteleostomi</taxon>
        <taxon>Amphibia</taxon>
        <taxon>Batrachia</taxon>
        <taxon>Caudata</taxon>
        <taxon>Salamandroidea</taxon>
        <taxon>Salamandridae</taxon>
        <taxon>Pleurodelinae</taxon>
        <taxon>Pleurodeles</taxon>
    </lineage>
</organism>